<evidence type="ECO:0000313" key="6">
    <source>
        <dbReference type="Proteomes" id="UP000286746"/>
    </source>
</evidence>
<dbReference type="SUPFAM" id="SSF63817">
    <property type="entry name" value="Sortase"/>
    <property type="match status" value="1"/>
</dbReference>
<dbReference type="AlphaFoldDB" id="A0A401W882"/>
<feature type="compositionally biased region" description="Pro residues" evidence="3">
    <location>
        <begin position="85"/>
        <end position="95"/>
    </location>
</feature>
<protein>
    <submittedName>
        <fullName evidence="5">Class E sortase</fullName>
    </submittedName>
</protein>
<evidence type="ECO:0000256" key="3">
    <source>
        <dbReference type="SAM" id="MobiDB-lite"/>
    </source>
</evidence>
<keyword evidence="4" id="KW-0812">Transmembrane</keyword>
<organism evidence="5 6">
    <name type="scientific">Streptomyces paromomycinus</name>
    <name type="common">Streptomyces rimosus subsp. paromomycinus</name>
    <dbReference type="NCBI Taxonomy" id="92743"/>
    <lineage>
        <taxon>Bacteria</taxon>
        <taxon>Bacillati</taxon>
        <taxon>Actinomycetota</taxon>
        <taxon>Actinomycetes</taxon>
        <taxon>Kitasatosporales</taxon>
        <taxon>Streptomycetaceae</taxon>
        <taxon>Streptomyces</taxon>
    </lineage>
</organism>
<feature type="transmembrane region" description="Helical" evidence="4">
    <location>
        <begin position="27"/>
        <end position="52"/>
    </location>
</feature>
<evidence type="ECO:0000256" key="1">
    <source>
        <dbReference type="ARBA" id="ARBA00022801"/>
    </source>
</evidence>
<dbReference type="InterPro" id="IPR053465">
    <property type="entry name" value="Sortase_Class_E"/>
</dbReference>
<keyword evidence="6" id="KW-1185">Reference proteome</keyword>
<keyword evidence="4" id="KW-1133">Transmembrane helix</keyword>
<dbReference type="InterPro" id="IPR042003">
    <property type="entry name" value="Sortase_E"/>
</dbReference>
<feature type="active site" description="Proton donor/acceptor" evidence="2">
    <location>
        <position position="180"/>
    </location>
</feature>
<feature type="active site" description="Acyl-thioester intermediate" evidence="2">
    <location>
        <position position="254"/>
    </location>
</feature>
<dbReference type="EMBL" id="BHZD01000001">
    <property type="protein sequence ID" value="GCD45550.1"/>
    <property type="molecule type" value="Genomic_DNA"/>
</dbReference>
<keyword evidence="4" id="KW-0472">Membrane</keyword>
<dbReference type="GO" id="GO:0016787">
    <property type="term" value="F:hydrolase activity"/>
    <property type="evidence" value="ECO:0007669"/>
    <property type="project" value="UniProtKB-KW"/>
</dbReference>
<dbReference type="CDD" id="cd05830">
    <property type="entry name" value="Sortase_E"/>
    <property type="match status" value="1"/>
</dbReference>
<gene>
    <name evidence="5" type="ORF">GKJPGBOP_05282</name>
</gene>
<comment type="caution">
    <text evidence="5">The sequence shown here is derived from an EMBL/GenBank/DDBJ whole genome shotgun (WGS) entry which is preliminary data.</text>
</comment>
<dbReference type="NCBIfam" id="NF033747">
    <property type="entry name" value="class_E_sortase"/>
    <property type="match status" value="1"/>
</dbReference>
<proteinExistence type="predicted"/>
<evidence type="ECO:0000256" key="2">
    <source>
        <dbReference type="PIRSR" id="PIRSR605754-1"/>
    </source>
</evidence>
<keyword evidence="1" id="KW-0378">Hydrolase</keyword>
<dbReference type="NCBIfam" id="TIGR01076">
    <property type="entry name" value="sortase_fam"/>
    <property type="match status" value="1"/>
</dbReference>
<accession>A0A401W882</accession>
<dbReference type="Proteomes" id="UP000286746">
    <property type="component" value="Unassembled WGS sequence"/>
</dbReference>
<evidence type="ECO:0000256" key="4">
    <source>
        <dbReference type="SAM" id="Phobius"/>
    </source>
</evidence>
<dbReference type="InterPro" id="IPR005754">
    <property type="entry name" value="Sortase"/>
</dbReference>
<sequence>MQRVRGWERVPVVVQGQRRRRSRAVRVLWVGAELAVTFGVLVLLLVVHQLYWTNRQAQAGARDQVARLERQWDAQHPTSAGPPATGTPPAGPSPGPAVSTAPERRGDRMGREFRSILEQVPPPRPRRDAAYAVLRIPRLGLTVPVAEGTGRSAVLNKGYAGHYAHTAQPGETGNFALAGHRNTHGEPFRFLNRLRPGDTVEVITAAARYTYAVDRTVPRTTPSDGTVIAPVPYSSAHPSLRYTEPGSYLTLTTCTPEYSSAYRLVVWGRLTGALPR</sequence>
<dbReference type="Pfam" id="PF04203">
    <property type="entry name" value="Sortase"/>
    <property type="match status" value="1"/>
</dbReference>
<dbReference type="InterPro" id="IPR023365">
    <property type="entry name" value="Sortase_dom-sf"/>
</dbReference>
<reference evidence="5 6" key="1">
    <citation type="submission" date="2018-11" db="EMBL/GenBank/DDBJ databases">
        <title>Whole genome sequence of Streptomyces paromomycinus NBRC 15454(T).</title>
        <authorList>
            <person name="Komaki H."/>
            <person name="Tamura T."/>
        </authorList>
    </citation>
    <scope>NUCLEOTIDE SEQUENCE [LARGE SCALE GENOMIC DNA]</scope>
    <source>
        <strain evidence="5 6">NBRC 15454</strain>
    </source>
</reference>
<evidence type="ECO:0000313" key="5">
    <source>
        <dbReference type="EMBL" id="GCD45550.1"/>
    </source>
</evidence>
<feature type="region of interest" description="Disordered" evidence="3">
    <location>
        <begin position="75"/>
        <end position="106"/>
    </location>
</feature>
<dbReference type="Gene3D" id="2.40.260.10">
    <property type="entry name" value="Sortase"/>
    <property type="match status" value="1"/>
</dbReference>
<name>A0A401W882_STREY</name>